<comment type="caution">
    <text evidence="1">The sequence shown here is derived from an EMBL/GenBank/DDBJ whole genome shotgun (WGS) entry which is preliminary data.</text>
</comment>
<dbReference type="AlphaFoldDB" id="A0A1D2M753"/>
<sequence>HKRKNAGKRWCAGACSEEVPTSGLDEEYSYTDYENSYEFSTARKAPYCWINATILIACAFTCIEWPSFCQLPSLRQIYMTF</sequence>
<dbReference type="Proteomes" id="UP000094527">
    <property type="component" value="Unassembled WGS sequence"/>
</dbReference>
<name>A0A1D2M753_ORCCI</name>
<keyword evidence="2" id="KW-1185">Reference proteome</keyword>
<evidence type="ECO:0000313" key="1">
    <source>
        <dbReference type="EMBL" id="ODM88807.1"/>
    </source>
</evidence>
<proteinExistence type="predicted"/>
<gene>
    <name evidence="1" type="ORF">Ocin01_17875</name>
</gene>
<reference evidence="1 2" key="1">
    <citation type="journal article" date="2016" name="Genome Biol. Evol.">
        <title>Gene Family Evolution Reflects Adaptation to Soil Environmental Stressors in the Genome of the Collembolan Orchesella cincta.</title>
        <authorList>
            <person name="Faddeeva-Vakhrusheva A."/>
            <person name="Derks M.F."/>
            <person name="Anvar S.Y."/>
            <person name="Agamennone V."/>
            <person name="Suring W."/>
            <person name="Smit S."/>
            <person name="van Straalen N.M."/>
            <person name="Roelofs D."/>
        </authorList>
    </citation>
    <scope>NUCLEOTIDE SEQUENCE [LARGE SCALE GENOMIC DNA]</scope>
    <source>
        <tissue evidence="1">Mixed pool</tissue>
    </source>
</reference>
<evidence type="ECO:0000313" key="2">
    <source>
        <dbReference type="Proteomes" id="UP000094527"/>
    </source>
</evidence>
<feature type="non-terminal residue" evidence="1">
    <location>
        <position position="1"/>
    </location>
</feature>
<accession>A0A1D2M753</accession>
<dbReference type="EMBL" id="LJIJ01003168">
    <property type="protein sequence ID" value="ODM88807.1"/>
    <property type="molecule type" value="Genomic_DNA"/>
</dbReference>
<protein>
    <submittedName>
        <fullName evidence="1">Uncharacterized protein</fullName>
    </submittedName>
</protein>
<organism evidence="1 2">
    <name type="scientific">Orchesella cincta</name>
    <name type="common">Springtail</name>
    <name type="synonym">Podura cincta</name>
    <dbReference type="NCBI Taxonomy" id="48709"/>
    <lineage>
        <taxon>Eukaryota</taxon>
        <taxon>Metazoa</taxon>
        <taxon>Ecdysozoa</taxon>
        <taxon>Arthropoda</taxon>
        <taxon>Hexapoda</taxon>
        <taxon>Collembola</taxon>
        <taxon>Entomobryomorpha</taxon>
        <taxon>Entomobryoidea</taxon>
        <taxon>Orchesellidae</taxon>
        <taxon>Orchesellinae</taxon>
        <taxon>Orchesella</taxon>
    </lineage>
</organism>